<protein>
    <submittedName>
        <fullName evidence="2">Uncharacterized protein</fullName>
    </submittedName>
</protein>
<evidence type="ECO:0000313" key="2">
    <source>
        <dbReference type="EMBL" id="QXW89538.1"/>
    </source>
</evidence>
<dbReference type="RefSeq" id="WP_107792512.1">
    <property type="nucleotide sequence ID" value="NZ_CP079818.1"/>
</dbReference>
<keyword evidence="1" id="KW-0812">Transmembrane</keyword>
<keyword evidence="1" id="KW-0472">Membrane</keyword>
<dbReference type="AlphaFoldDB" id="A0ABD7EUX9"/>
<name>A0ABD7EUX9_NEIPE</name>
<keyword evidence="1" id="KW-1133">Transmembrane helix</keyword>
<proteinExistence type="predicted"/>
<evidence type="ECO:0000256" key="1">
    <source>
        <dbReference type="SAM" id="Phobius"/>
    </source>
</evidence>
<accession>A0ABD7EUX9</accession>
<gene>
    <name evidence="2" type="ORF">LPB400_05720</name>
</gene>
<organism evidence="2 3">
    <name type="scientific">Neisseria perflava</name>
    <dbReference type="NCBI Taxonomy" id="33053"/>
    <lineage>
        <taxon>Bacteria</taxon>
        <taxon>Pseudomonadati</taxon>
        <taxon>Pseudomonadota</taxon>
        <taxon>Betaproteobacteria</taxon>
        <taxon>Neisseriales</taxon>
        <taxon>Neisseriaceae</taxon>
        <taxon>Neisseria</taxon>
    </lineage>
</organism>
<feature type="transmembrane region" description="Helical" evidence="1">
    <location>
        <begin position="131"/>
        <end position="151"/>
    </location>
</feature>
<dbReference type="EMBL" id="CP079818">
    <property type="protein sequence ID" value="QXW89538.1"/>
    <property type="molecule type" value="Genomic_DNA"/>
</dbReference>
<dbReference type="Proteomes" id="UP000825360">
    <property type="component" value="Chromosome"/>
</dbReference>
<sequence>MMGYHIRIINTSKKISDENKILKNKENLSIFLREKFNYHEGCNEMGEVYFYDPNDEESILFYDGEELLAITTSNDLLSSMIKIARSFKDGSRVVGDENETYKDINNAYLHEDDYEQTQQKEDNYIKKIKDAIIPIIVPILLGIIALILKILKILKIN</sequence>
<dbReference type="KEGG" id="npf:LPB400_05720"/>
<evidence type="ECO:0000313" key="3">
    <source>
        <dbReference type="Proteomes" id="UP000825360"/>
    </source>
</evidence>
<reference evidence="2 3" key="1">
    <citation type="submission" date="2021-07" db="EMBL/GenBank/DDBJ databases">
        <title>Genome sequencing of Neisseria perflava LPB0400.</title>
        <authorList>
            <person name="Kim J."/>
        </authorList>
    </citation>
    <scope>NUCLEOTIDE SEQUENCE [LARGE SCALE GENOMIC DNA]</scope>
    <source>
        <strain evidence="2 3">LPB0400</strain>
    </source>
</reference>